<evidence type="ECO:0000256" key="1">
    <source>
        <dbReference type="SAM" id="SignalP"/>
    </source>
</evidence>
<dbReference type="GO" id="GO:0043190">
    <property type="term" value="C:ATP-binding cassette (ABC) transporter complex"/>
    <property type="evidence" value="ECO:0007669"/>
    <property type="project" value="InterPro"/>
</dbReference>
<reference evidence="3 4" key="1">
    <citation type="journal article" date="2015" name="Stand. Genomic Sci.">
        <title>Genomic Encyclopedia of Bacterial and Archaeal Type Strains, Phase III: the genomes of soil and plant-associated and newly described type strains.</title>
        <authorList>
            <person name="Whitman W.B."/>
            <person name="Woyke T."/>
            <person name="Klenk H.P."/>
            <person name="Zhou Y."/>
            <person name="Lilburn T.G."/>
            <person name="Beck B.J."/>
            <person name="De Vos P."/>
            <person name="Vandamme P."/>
            <person name="Eisen J.A."/>
            <person name="Garrity G."/>
            <person name="Hugenholtz P."/>
            <person name="Kyrpides N.C."/>
        </authorList>
    </citation>
    <scope>NUCLEOTIDE SEQUENCE [LARGE SCALE GENOMIC DNA]</scope>
    <source>
        <strain evidence="3 4">VKM Ac-2540</strain>
    </source>
</reference>
<dbReference type="Gene3D" id="3.40.190.10">
    <property type="entry name" value="Periplasmic binding protein-like II"/>
    <property type="match status" value="1"/>
</dbReference>
<dbReference type="Proteomes" id="UP000292027">
    <property type="component" value="Unassembled WGS sequence"/>
</dbReference>
<dbReference type="PANTHER" id="PTHR30290:SF83">
    <property type="entry name" value="ABC TRANSPORTER SUBSTRATE-BINDING PROTEIN"/>
    <property type="match status" value="1"/>
</dbReference>
<evidence type="ECO:0000313" key="4">
    <source>
        <dbReference type="Proteomes" id="UP000292027"/>
    </source>
</evidence>
<feature type="chain" id="PRO_5020316345" evidence="1">
    <location>
        <begin position="21"/>
        <end position="597"/>
    </location>
</feature>
<dbReference type="InterPro" id="IPR000914">
    <property type="entry name" value="SBP_5_dom"/>
</dbReference>
<keyword evidence="4" id="KW-1185">Reference proteome</keyword>
<name>A0A4Q7WZS6_9ACTN</name>
<feature type="domain" description="Solute-binding protein family 5" evidence="2">
    <location>
        <begin position="91"/>
        <end position="502"/>
    </location>
</feature>
<dbReference type="GO" id="GO:0042597">
    <property type="term" value="C:periplasmic space"/>
    <property type="evidence" value="ECO:0007669"/>
    <property type="project" value="UniProtKB-ARBA"/>
</dbReference>
<organism evidence="3 4">
    <name type="scientific">Kribbella rubisoli</name>
    <dbReference type="NCBI Taxonomy" id="3075929"/>
    <lineage>
        <taxon>Bacteria</taxon>
        <taxon>Bacillati</taxon>
        <taxon>Actinomycetota</taxon>
        <taxon>Actinomycetes</taxon>
        <taxon>Propionibacteriales</taxon>
        <taxon>Kribbellaceae</taxon>
        <taxon>Kribbella</taxon>
    </lineage>
</organism>
<dbReference type="OrthoDB" id="9796817at2"/>
<evidence type="ECO:0000259" key="2">
    <source>
        <dbReference type="Pfam" id="PF00496"/>
    </source>
</evidence>
<dbReference type="EMBL" id="SHKR01000012">
    <property type="protein sequence ID" value="RZU16077.1"/>
    <property type="molecule type" value="Genomic_DNA"/>
</dbReference>
<comment type="caution">
    <text evidence="3">The sequence shown here is derived from an EMBL/GenBank/DDBJ whole genome shotgun (WGS) entry which is preliminary data.</text>
</comment>
<dbReference type="PANTHER" id="PTHR30290">
    <property type="entry name" value="PERIPLASMIC BINDING COMPONENT OF ABC TRANSPORTER"/>
    <property type="match status" value="1"/>
</dbReference>
<dbReference type="RefSeq" id="WP_130445023.1">
    <property type="nucleotide sequence ID" value="NZ_SHKR01000012.1"/>
</dbReference>
<dbReference type="Gene3D" id="3.10.105.10">
    <property type="entry name" value="Dipeptide-binding Protein, Domain 3"/>
    <property type="match status" value="1"/>
</dbReference>
<dbReference type="CDD" id="cd08506">
    <property type="entry name" value="PBP2_clavulanate_OppA2"/>
    <property type="match status" value="1"/>
</dbReference>
<dbReference type="Pfam" id="PF00496">
    <property type="entry name" value="SBP_bac_5"/>
    <property type="match status" value="1"/>
</dbReference>
<proteinExistence type="predicted"/>
<dbReference type="GO" id="GO:0015833">
    <property type="term" value="P:peptide transport"/>
    <property type="evidence" value="ECO:0007669"/>
    <property type="project" value="TreeGrafter"/>
</dbReference>
<dbReference type="InterPro" id="IPR030678">
    <property type="entry name" value="Peptide/Ni-bd"/>
</dbReference>
<dbReference type="SUPFAM" id="SSF53850">
    <property type="entry name" value="Periplasmic binding protein-like II"/>
    <property type="match status" value="1"/>
</dbReference>
<feature type="signal peptide" evidence="1">
    <location>
        <begin position="1"/>
        <end position="20"/>
    </location>
</feature>
<dbReference type="GO" id="GO:1904680">
    <property type="term" value="F:peptide transmembrane transporter activity"/>
    <property type="evidence" value="ECO:0007669"/>
    <property type="project" value="TreeGrafter"/>
</dbReference>
<protein>
    <submittedName>
        <fullName evidence="3">Peptide/nickel transport system substrate-binding protein</fullName>
    </submittedName>
</protein>
<dbReference type="InterPro" id="IPR039424">
    <property type="entry name" value="SBP_5"/>
</dbReference>
<dbReference type="AlphaFoldDB" id="A0A4Q7WZS6"/>
<dbReference type="PROSITE" id="PS51257">
    <property type="entry name" value="PROKAR_LIPOPROTEIN"/>
    <property type="match status" value="1"/>
</dbReference>
<keyword evidence="1" id="KW-0732">Signal</keyword>
<evidence type="ECO:0000313" key="3">
    <source>
        <dbReference type="EMBL" id="RZU16077.1"/>
    </source>
</evidence>
<gene>
    <name evidence="3" type="ORF">EV645_3623</name>
</gene>
<sequence length="597" mass="63856">MARRRLAAVSLAAAASIVLAACSNGGGTPSGSGGSAGTPVSGGTLNMLGAGDVDYMDPNISYYSIGYLNLRMWSRQLFTYPADQGSDNTKPVADLATDIPTTGNGGISADGKTYTIKIRPGAKWNTSPARAVTAEDMVRGVKRTANPVQPFGGIPDFANLLVGYKAFADGFAKAPKTVAGIQEYIDKTPLPGVVAKDASTIEFHLTQPATYFVDMLTLPAFSPAPVESLKYLPASTELGNNFPSDGPYKVDKWVPTKSISYSRNTAWDPASDPVRKAYVDKIVVNETVSQDSIQQQLQTGTPTADLEFDVGPPPSQLPALIAKKDPNLNLGMTASSNPYVIYNTVSPNNNKALANVKVRQAINYALNRDHILQVIGGPTINPPLTHVLPDSILGSKQIDPYPNNVDKAKQLLQEAGAQHLTLKFLYRNASEGSSKAFQTIQQDLSKVGITVVGVPSPNADFYVKYLQVPTVAQRGVWDLSLAGWGADWYGNGALSFFNPLFSGEPSFPPVGSNFGLYNSPATNDLIKQAIAAPTQDQAVDLWAKADAQVMADAPFFPLTNPKNPNYHASQVHNAIYVPAMQMFDPTNVWLDKDKQGG</sequence>
<dbReference type="PIRSF" id="PIRSF002741">
    <property type="entry name" value="MppA"/>
    <property type="match status" value="1"/>
</dbReference>
<accession>A0A4Q7WZS6</accession>